<name>S0G6W2_9BACT</name>
<reference evidence="1 2" key="1">
    <citation type="journal article" date="2013" name="Genome Announc.">
        <title>Draft Genome Sequence of Desulfotignum phosphitoxidans DSM 13687 Strain FiPS-3.</title>
        <authorList>
            <person name="Poehlein A."/>
            <person name="Daniel R."/>
            <person name="Simeonova D.D."/>
        </authorList>
    </citation>
    <scope>NUCLEOTIDE SEQUENCE [LARGE SCALE GENOMIC DNA]</scope>
    <source>
        <strain evidence="1 2">DSM 13687</strain>
    </source>
</reference>
<evidence type="ECO:0000313" key="2">
    <source>
        <dbReference type="Proteomes" id="UP000014216"/>
    </source>
</evidence>
<keyword evidence="1" id="KW-0418">Kinase</keyword>
<dbReference type="EC" id="2.7.1.12" evidence="1"/>
<dbReference type="Pfam" id="PF13671">
    <property type="entry name" value="AAA_33"/>
    <property type="match status" value="1"/>
</dbReference>
<sequence length="539" mass="62039">MHKDLKKYDHGTLVAAMTSADFYPHKPAEIIHKQTHISDVFLAGDRVYKVKKPVNLGFLDFSTLEKRYRFCCEEVRLNQRLTSDIYLGVEKITWDKNGYGLNTTGETVDYAVKMRRLQDEHTLEYLLVSNRVTESFINRLIHTLADFYNASALKKKERDQFGSFDAIGQKCRDNFNHLPDFSDTGTNKRKVQLIKAATRMFLDRHKELFDRRIENNHICDTHGDLKTEHIYNDQGVQILDCIEFNHTFRYQDTASDLAFLAMDMDFLGYRPAALFLLSRYVKITSDADLMQVIDFYKCFRAMVQVKVYHLQIEAMPSHDDAKKAEHVHEMEQYLDLAYQYALKMAFPVIWVTCGMIAAGKSTVAEKLAALFSIPWIRSDELRKTLFEELPDKSGKTGFEKGMYTPEATSLVYGKMLITAQAALEKGSSVILDAACRKQKERQDILQLARDTSANIIFVECRCPDREIKTRLKNREHQSTVSDARLEHFAAIRKSMDPFDHLSADVHMPVRTDQPLDSIIETILTGEHELLARQTAQKSG</sequence>
<proteinExistence type="predicted"/>
<dbReference type="Proteomes" id="UP000014216">
    <property type="component" value="Unassembled WGS sequence"/>
</dbReference>
<accession>S0G6W2</accession>
<dbReference type="PANTHER" id="PTHR43883">
    <property type="entry name" value="SLR0207 PROTEIN"/>
    <property type="match status" value="1"/>
</dbReference>
<dbReference type="OrthoDB" id="9810277at2"/>
<dbReference type="Gene3D" id="3.40.50.300">
    <property type="entry name" value="P-loop containing nucleotide triphosphate hydrolases"/>
    <property type="match status" value="1"/>
</dbReference>
<gene>
    <name evidence="1" type="ORF">Dpo_2c00490</name>
</gene>
<comment type="caution">
    <text evidence="1">The sequence shown here is derived from an EMBL/GenBank/DDBJ whole genome shotgun (WGS) entry which is preliminary data.</text>
</comment>
<keyword evidence="2" id="KW-1185">Reference proteome</keyword>
<protein>
    <submittedName>
        <fullName evidence="1">Putative gluconate kinase</fullName>
        <ecNumber evidence="1">2.7.1.12</ecNumber>
    </submittedName>
</protein>
<dbReference type="InterPro" id="IPR027417">
    <property type="entry name" value="P-loop_NTPase"/>
</dbReference>
<keyword evidence="1" id="KW-0808">Transferase</keyword>
<dbReference type="InterPro" id="IPR052732">
    <property type="entry name" value="Cell-binding_unc_protein"/>
</dbReference>
<dbReference type="AlphaFoldDB" id="S0G6W2"/>
<dbReference type="GO" id="GO:0046316">
    <property type="term" value="F:gluconokinase activity"/>
    <property type="evidence" value="ECO:0007669"/>
    <property type="project" value="UniProtKB-EC"/>
</dbReference>
<organism evidence="1 2">
    <name type="scientific">Desulfotignum phosphitoxidans DSM 13687</name>
    <dbReference type="NCBI Taxonomy" id="1286635"/>
    <lineage>
        <taxon>Bacteria</taxon>
        <taxon>Pseudomonadati</taxon>
        <taxon>Thermodesulfobacteriota</taxon>
        <taxon>Desulfobacteria</taxon>
        <taxon>Desulfobacterales</taxon>
        <taxon>Desulfobacteraceae</taxon>
        <taxon>Desulfotignum</taxon>
    </lineage>
</organism>
<dbReference type="InterPro" id="IPR011009">
    <property type="entry name" value="Kinase-like_dom_sf"/>
</dbReference>
<dbReference type="PATRIC" id="fig|1286635.3.peg.1012"/>
<dbReference type="EMBL" id="APJX01000002">
    <property type="protein sequence ID" value="EMS80361.1"/>
    <property type="molecule type" value="Genomic_DNA"/>
</dbReference>
<dbReference type="SUPFAM" id="SSF56112">
    <property type="entry name" value="Protein kinase-like (PK-like)"/>
    <property type="match status" value="1"/>
</dbReference>
<evidence type="ECO:0000313" key="1">
    <source>
        <dbReference type="EMBL" id="EMS80361.1"/>
    </source>
</evidence>
<dbReference type="SUPFAM" id="SSF52540">
    <property type="entry name" value="P-loop containing nucleoside triphosphate hydrolases"/>
    <property type="match status" value="1"/>
</dbReference>
<dbReference type="RefSeq" id="WP_006964595.1">
    <property type="nucleotide sequence ID" value="NZ_APJX01000002.1"/>
</dbReference>
<dbReference type="PANTHER" id="PTHR43883:SF1">
    <property type="entry name" value="GLUCONOKINASE"/>
    <property type="match status" value="1"/>
</dbReference>